<dbReference type="Pfam" id="PF08447">
    <property type="entry name" value="PAS_3"/>
    <property type="match status" value="2"/>
</dbReference>
<keyword evidence="3 7" id="KW-0597">Phosphoprotein</keyword>
<dbReference type="SMART" id="SM00388">
    <property type="entry name" value="HisKA"/>
    <property type="match status" value="1"/>
</dbReference>
<dbReference type="RefSeq" id="WP_238244624.1">
    <property type="nucleotide sequence ID" value="NZ_BPQP01000038.1"/>
</dbReference>
<dbReference type="PROSITE" id="PS50109">
    <property type="entry name" value="HIS_KIN"/>
    <property type="match status" value="1"/>
</dbReference>
<dbReference type="Gene3D" id="1.10.287.130">
    <property type="match status" value="1"/>
</dbReference>
<evidence type="ECO:0000256" key="5">
    <source>
        <dbReference type="ARBA" id="ARBA00022777"/>
    </source>
</evidence>
<keyword evidence="4" id="KW-0808">Transferase</keyword>
<dbReference type="SMART" id="SM00387">
    <property type="entry name" value="HATPase_c"/>
    <property type="match status" value="1"/>
</dbReference>
<dbReference type="Pfam" id="PF01590">
    <property type="entry name" value="GAF"/>
    <property type="match status" value="1"/>
</dbReference>
<dbReference type="InterPro" id="IPR000700">
    <property type="entry name" value="PAS-assoc_C"/>
</dbReference>
<dbReference type="PROSITE" id="PS50110">
    <property type="entry name" value="RESPONSE_REGULATORY"/>
    <property type="match status" value="1"/>
</dbReference>
<dbReference type="InterPro" id="IPR003018">
    <property type="entry name" value="GAF"/>
</dbReference>
<comment type="caution">
    <text evidence="12">The sequence shown here is derived from an EMBL/GenBank/DDBJ whole genome shotgun (WGS) entry which is preliminary data.</text>
</comment>
<feature type="domain" description="PAC" evidence="11">
    <location>
        <begin position="378"/>
        <end position="432"/>
    </location>
</feature>
<dbReference type="InterPro" id="IPR003594">
    <property type="entry name" value="HATPase_dom"/>
</dbReference>
<reference evidence="12" key="2">
    <citation type="submission" date="2021-08" db="EMBL/GenBank/DDBJ databases">
        <authorList>
            <person name="Tani A."/>
            <person name="Ola A."/>
            <person name="Ogura Y."/>
            <person name="Katsura K."/>
            <person name="Hayashi T."/>
        </authorList>
    </citation>
    <scope>NUCLEOTIDE SEQUENCE</scope>
    <source>
        <strain evidence="12">DSM 19015</strain>
    </source>
</reference>
<evidence type="ECO:0000256" key="2">
    <source>
        <dbReference type="ARBA" id="ARBA00012438"/>
    </source>
</evidence>
<dbReference type="Pfam" id="PF02518">
    <property type="entry name" value="HATPase_c"/>
    <property type="match status" value="1"/>
</dbReference>
<evidence type="ECO:0000313" key="13">
    <source>
        <dbReference type="Proteomes" id="UP001055125"/>
    </source>
</evidence>
<dbReference type="InterPro" id="IPR003661">
    <property type="entry name" value="HisK_dim/P_dom"/>
</dbReference>
<feature type="domain" description="PAC" evidence="11">
    <location>
        <begin position="247"/>
        <end position="298"/>
    </location>
</feature>
<evidence type="ECO:0000256" key="6">
    <source>
        <dbReference type="ARBA" id="ARBA00023012"/>
    </source>
</evidence>
<dbReference type="EMBL" id="BPQP01000038">
    <property type="protein sequence ID" value="GJD95479.1"/>
    <property type="molecule type" value="Genomic_DNA"/>
</dbReference>
<gene>
    <name evidence="12" type="primary">rcsC_19</name>
    <name evidence="12" type="ORF">OCOJLMKI_2692</name>
</gene>
<accession>A0ABQ4RZ43</accession>
<reference evidence="12" key="1">
    <citation type="journal article" date="2021" name="Front. Microbiol.">
        <title>Comprehensive Comparative Genomics and Phenotyping of Methylobacterium Species.</title>
        <authorList>
            <person name="Alessa O."/>
            <person name="Ogura Y."/>
            <person name="Fujitani Y."/>
            <person name="Takami H."/>
            <person name="Hayashi T."/>
            <person name="Sahin N."/>
            <person name="Tani A."/>
        </authorList>
    </citation>
    <scope>NUCLEOTIDE SEQUENCE</scope>
    <source>
        <strain evidence="12">DSM 19015</strain>
    </source>
</reference>
<dbReference type="Pfam" id="PF00072">
    <property type="entry name" value="Response_reg"/>
    <property type="match status" value="1"/>
</dbReference>
<evidence type="ECO:0000256" key="4">
    <source>
        <dbReference type="ARBA" id="ARBA00022679"/>
    </source>
</evidence>
<dbReference type="SUPFAM" id="SSF47384">
    <property type="entry name" value="Homodimeric domain of signal transducing histidine kinase"/>
    <property type="match status" value="1"/>
</dbReference>
<organism evidence="12 13">
    <name type="scientific">Methylobacterium iners</name>
    <dbReference type="NCBI Taxonomy" id="418707"/>
    <lineage>
        <taxon>Bacteria</taxon>
        <taxon>Pseudomonadati</taxon>
        <taxon>Pseudomonadota</taxon>
        <taxon>Alphaproteobacteria</taxon>
        <taxon>Hyphomicrobiales</taxon>
        <taxon>Methylobacteriaceae</taxon>
        <taxon>Methylobacterium</taxon>
    </lineage>
</organism>
<dbReference type="InterPro" id="IPR011006">
    <property type="entry name" value="CheY-like_superfamily"/>
</dbReference>
<dbReference type="InterPro" id="IPR035965">
    <property type="entry name" value="PAS-like_dom_sf"/>
</dbReference>
<feature type="modified residue" description="4-aspartylphosphate" evidence="7">
    <location>
        <position position="748"/>
    </location>
</feature>
<dbReference type="SMART" id="SM00448">
    <property type="entry name" value="REC"/>
    <property type="match status" value="1"/>
</dbReference>
<feature type="domain" description="Histidine kinase" evidence="9">
    <location>
        <begin position="450"/>
        <end position="676"/>
    </location>
</feature>
<dbReference type="Gene3D" id="3.30.450.20">
    <property type="entry name" value="PAS domain"/>
    <property type="match status" value="2"/>
</dbReference>
<keyword evidence="6" id="KW-0902">Two-component regulatory system</keyword>
<evidence type="ECO:0000259" key="9">
    <source>
        <dbReference type="PROSITE" id="PS50109"/>
    </source>
</evidence>
<dbReference type="CDD" id="cd17546">
    <property type="entry name" value="REC_hyHK_CKI1_RcsC-like"/>
    <property type="match status" value="1"/>
</dbReference>
<dbReference type="PRINTS" id="PR00344">
    <property type="entry name" value="BCTRLSENSOR"/>
</dbReference>
<evidence type="ECO:0000256" key="8">
    <source>
        <dbReference type="SAM" id="Coils"/>
    </source>
</evidence>
<dbReference type="SMART" id="SM00091">
    <property type="entry name" value="PAS"/>
    <property type="match status" value="2"/>
</dbReference>
<dbReference type="NCBIfam" id="TIGR00229">
    <property type="entry name" value="sensory_box"/>
    <property type="match status" value="1"/>
</dbReference>
<evidence type="ECO:0000256" key="1">
    <source>
        <dbReference type="ARBA" id="ARBA00000085"/>
    </source>
</evidence>
<dbReference type="Pfam" id="PF00512">
    <property type="entry name" value="HisKA"/>
    <property type="match status" value="1"/>
</dbReference>
<sequence length="823" mass="89304">MFPIPPNERERLEAVRRLQIIGSAPEAEFDAVCRTARALFDLPIALVTLIEDECIWLKARSGIEEREVPRRVAFCSHALLSDEPLVVSDTSLDPRFADNPLVGGPTGMRFYAGVPLILEPGLRVGTVCVIDRRPREFSADQVRQLQDLALIVVAQLRLRHSEVMGRTTQAALTESEARYRFLADSLPQMVWIIRGADGEALYMNRPFRDYYGYLQADMGEREARHHPDDAARIKAAWAAAAQEAQAFEVEGRLRRHDGTYRWHKLVVIPVWRDAGIVEWFCTALDIDALVTANESLRQTSEMLHLAQDAAGAGLWEWNLASNRARLSGRSAALQGFAPAESDEEIEVTAAQWTANLHPDDAKSVGSQLPRAMEAPGAFSAEYRVRAGDGASDYRWIQSFGRVLAGPDGRPDRVVGLDLDVTDRKRVETAIEQARQEAERASAAKTEFLATMSHEIRTPLNGILGYADLLLDDRVLGPDQRLQVARIQGAGNALLTVVNDVLDFAKVEAGQIELDAAPFPLRGLVDNAVAIVAGLAEKKGLALRVRFGGTCPDLLLGDRDRLQQVLLNLLNNAVKFTPEGSVTLDVGCEPARTPTGEAACAVSLAVTDTGIGIPEDRRDRLFLRFSQVDASINRQYGGSGLGLAISQHLVALMGGRIEVESLPGRGSTFRLRVVLPLTRARAETPSPIDAAPAASRRQGRILVVDDVAINRDIAQAVLRSAGHAVDTASGGPEAVMAVQAASYDLILMDVQMPEMDGMAATRHIRALGGPAAATPIIALTANVLPHQVTAFREAGMNGHVGKPFKREELFAAVDAWIGAGEAAA</sequence>
<proteinExistence type="predicted"/>
<dbReference type="PROSITE" id="PS50113">
    <property type="entry name" value="PAC"/>
    <property type="match status" value="2"/>
</dbReference>
<protein>
    <recommendedName>
        <fullName evidence="2">histidine kinase</fullName>
        <ecNumber evidence="2">2.7.13.3</ecNumber>
    </recommendedName>
</protein>
<dbReference type="InterPro" id="IPR000014">
    <property type="entry name" value="PAS"/>
</dbReference>
<dbReference type="InterPro" id="IPR004358">
    <property type="entry name" value="Sig_transdc_His_kin-like_C"/>
</dbReference>
<dbReference type="SMART" id="SM00065">
    <property type="entry name" value="GAF"/>
    <property type="match status" value="1"/>
</dbReference>
<evidence type="ECO:0000256" key="3">
    <source>
        <dbReference type="ARBA" id="ARBA00022553"/>
    </source>
</evidence>
<dbReference type="EC" id="2.7.13.3" evidence="2"/>
<dbReference type="PANTHER" id="PTHR45339">
    <property type="entry name" value="HYBRID SIGNAL TRANSDUCTION HISTIDINE KINASE J"/>
    <property type="match status" value="1"/>
</dbReference>
<feature type="domain" description="Response regulatory" evidence="10">
    <location>
        <begin position="699"/>
        <end position="816"/>
    </location>
</feature>
<dbReference type="InterPro" id="IPR001789">
    <property type="entry name" value="Sig_transdc_resp-reg_receiver"/>
</dbReference>
<dbReference type="Gene3D" id="3.30.565.10">
    <property type="entry name" value="Histidine kinase-like ATPase, C-terminal domain"/>
    <property type="match status" value="1"/>
</dbReference>
<feature type="coiled-coil region" evidence="8">
    <location>
        <begin position="423"/>
        <end position="450"/>
    </location>
</feature>
<dbReference type="SMART" id="SM00086">
    <property type="entry name" value="PAC"/>
    <property type="match status" value="2"/>
</dbReference>
<keyword evidence="5 12" id="KW-0418">Kinase</keyword>
<dbReference type="SUPFAM" id="SSF55785">
    <property type="entry name" value="PYP-like sensor domain (PAS domain)"/>
    <property type="match status" value="2"/>
</dbReference>
<evidence type="ECO:0000256" key="7">
    <source>
        <dbReference type="PROSITE-ProRule" id="PRU00169"/>
    </source>
</evidence>
<dbReference type="SUPFAM" id="SSF52172">
    <property type="entry name" value="CheY-like"/>
    <property type="match status" value="1"/>
</dbReference>
<dbReference type="SUPFAM" id="SSF55781">
    <property type="entry name" value="GAF domain-like"/>
    <property type="match status" value="1"/>
</dbReference>
<dbReference type="Gene3D" id="3.30.450.40">
    <property type="match status" value="1"/>
</dbReference>
<dbReference type="GO" id="GO:0016301">
    <property type="term" value="F:kinase activity"/>
    <property type="evidence" value="ECO:0007669"/>
    <property type="project" value="UniProtKB-KW"/>
</dbReference>
<dbReference type="PANTHER" id="PTHR45339:SF1">
    <property type="entry name" value="HYBRID SIGNAL TRANSDUCTION HISTIDINE KINASE J"/>
    <property type="match status" value="1"/>
</dbReference>
<dbReference type="InterPro" id="IPR029016">
    <property type="entry name" value="GAF-like_dom_sf"/>
</dbReference>
<keyword evidence="13" id="KW-1185">Reference proteome</keyword>
<dbReference type="Proteomes" id="UP001055125">
    <property type="component" value="Unassembled WGS sequence"/>
</dbReference>
<dbReference type="InterPro" id="IPR036890">
    <property type="entry name" value="HATPase_C_sf"/>
</dbReference>
<evidence type="ECO:0000259" key="11">
    <source>
        <dbReference type="PROSITE" id="PS50113"/>
    </source>
</evidence>
<dbReference type="CDD" id="cd00082">
    <property type="entry name" value="HisKA"/>
    <property type="match status" value="1"/>
</dbReference>
<dbReference type="InterPro" id="IPR013655">
    <property type="entry name" value="PAS_fold_3"/>
</dbReference>
<dbReference type="Gene3D" id="3.40.50.2300">
    <property type="match status" value="1"/>
</dbReference>
<dbReference type="SUPFAM" id="SSF55874">
    <property type="entry name" value="ATPase domain of HSP90 chaperone/DNA topoisomerase II/histidine kinase"/>
    <property type="match status" value="1"/>
</dbReference>
<comment type="catalytic activity">
    <reaction evidence="1">
        <text>ATP + protein L-histidine = ADP + protein N-phospho-L-histidine.</text>
        <dbReference type="EC" id="2.7.13.3"/>
    </reaction>
</comment>
<dbReference type="InterPro" id="IPR036097">
    <property type="entry name" value="HisK_dim/P_sf"/>
</dbReference>
<dbReference type="CDD" id="cd16922">
    <property type="entry name" value="HATPase_EvgS-ArcB-TorS-like"/>
    <property type="match status" value="1"/>
</dbReference>
<keyword evidence="8" id="KW-0175">Coiled coil</keyword>
<dbReference type="CDD" id="cd00130">
    <property type="entry name" value="PAS"/>
    <property type="match status" value="2"/>
</dbReference>
<dbReference type="InterPro" id="IPR005467">
    <property type="entry name" value="His_kinase_dom"/>
</dbReference>
<name>A0ABQ4RZ43_9HYPH</name>
<evidence type="ECO:0000313" key="12">
    <source>
        <dbReference type="EMBL" id="GJD95479.1"/>
    </source>
</evidence>
<dbReference type="InterPro" id="IPR001610">
    <property type="entry name" value="PAC"/>
</dbReference>
<evidence type="ECO:0000259" key="10">
    <source>
        <dbReference type="PROSITE" id="PS50110"/>
    </source>
</evidence>